<dbReference type="Proteomes" id="UP000006303">
    <property type="component" value="Chromosome"/>
</dbReference>
<organism evidence="1 2">
    <name type="scientific">Actinobacillus suis H91-0380</name>
    <dbReference type="NCBI Taxonomy" id="696748"/>
    <lineage>
        <taxon>Bacteria</taxon>
        <taxon>Pseudomonadati</taxon>
        <taxon>Pseudomonadota</taxon>
        <taxon>Gammaproteobacteria</taxon>
        <taxon>Pasteurellales</taxon>
        <taxon>Pasteurellaceae</taxon>
        <taxon>Actinobacillus</taxon>
    </lineage>
</organism>
<name>K0GC39_ACTSU</name>
<dbReference type="HOGENOM" id="CLU_209512_0_0_6"/>
<gene>
    <name evidence="1" type="ORF">ASU2_05835</name>
</gene>
<protein>
    <submittedName>
        <fullName evidence="1">Uncharacterized protein</fullName>
    </submittedName>
</protein>
<evidence type="ECO:0000313" key="2">
    <source>
        <dbReference type="Proteomes" id="UP000006303"/>
    </source>
</evidence>
<proteinExistence type="predicted"/>
<accession>K0GC39</accession>
<dbReference type="KEGG" id="asi:ASU2_05835"/>
<dbReference type="EMBL" id="CP003875">
    <property type="protein sequence ID" value="AFU19305.1"/>
    <property type="molecule type" value="Genomic_DNA"/>
</dbReference>
<reference evidence="1 2" key="1">
    <citation type="journal article" date="2012" name="J. Bacteriol.">
        <title>Complete Genome Sequence of Actinobacillus suis H91-0380, a Virulent Serotype O2 Strain.</title>
        <authorList>
            <person name="Macinnes J.I."/>
            <person name="Mackinnon J."/>
            <person name="Bujold A.R."/>
            <person name="Ziebell K."/>
            <person name="Kropinski A.M."/>
            <person name="Nash J.H."/>
        </authorList>
    </citation>
    <scope>NUCLEOTIDE SEQUENCE [LARGE SCALE GENOMIC DNA]</scope>
    <source>
        <strain evidence="1 2">H91-0380</strain>
    </source>
</reference>
<evidence type="ECO:0000313" key="1">
    <source>
        <dbReference type="EMBL" id="AFU19305.1"/>
    </source>
</evidence>
<dbReference type="AlphaFoldDB" id="K0GC39"/>
<sequence>MFPLIVAEQGIYLQKMSENRPLIKVTNHTFFALKNHERIFSAGKLISPEVRGFRSFRFYY</sequence>